<proteinExistence type="predicted"/>
<dbReference type="EC" id="3.1.1.14" evidence="2"/>
<name>A0A7C8YY09_OPUST</name>
<dbReference type="PANTHER" id="PTHR33428">
    <property type="entry name" value="CHLOROPHYLLASE-2, CHLOROPLASTIC"/>
    <property type="match status" value="1"/>
</dbReference>
<dbReference type="UniPathway" id="UPA00674"/>
<dbReference type="Pfam" id="PF07224">
    <property type="entry name" value="Chlorophyllase"/>
    <property type="match status" value="1"/>
</dbReference>
<reference evidence="2" key="2">
    <citation type="submission" date="2020-07" db="EMBL/GenBank/DDBJ databases">
        <authorList>
            <person name="Vera ALvarez R."/>
            <person name="Arias-Moreno D.M."/>
            <person name="Jimenez-Jacinto V."/>
            <person name="Jimenez-Bremont J.F."/>
            <person name="Swaminathan K."/>
            <person name="Moose S.P."/>
            <person name="Guerrero-Gonzalez M.L."/>
            <person name="Marino-Ramirez L."/>
            <person name="Landsman D."/>
            <person name="Rodriguez-Kessler M."/>
            <person name="Delgado-Sanchez P."/>
        </authorList>
    </citation>
    <scope>NUCLEOTIDE SEQUENCE</scope>
    <source>
        <tissue evidence="2">Cladode</tissue>
    </source>
</reference>
<reference evidence="2" key="1">
    <citation type="journal article" date="2013" name="J. Plant Res.">
        <title>Effect of fungi and light on seed germination of three Opuntia species from semiarid lands of central Mexico.</title>
        <authorList>
            <person name="Delgado-Sanchez P."/>
            <person name="Jimenez-Bremont J.F."/>
            <person name="Guerrero-Gonzalez Mde L."/>
            <person name="Flores J."/>
        </authorList>
    </citation>
    <scope>NUCLEOTIDE SEQUENCE</scope>
    <source>
        <tissue evidence="2">Cladode</tissue>
    </source>
</reference>
<accession>A0A7C8YY09</accession>
<dbReference type="GO" id="GO:0047746">
    <property type="term" value="F:chlorophyllase activity"/>
    <property type="evidence" value="ECO:0007669"/>
    <property type="project" value="UniProtKB-EC"/>
</dbReference>
<evidence type="ECO:0000256" key="1">
    <source>
        <dbReference type="SAM" id="SignalP"/>
    </source>
</evidence>
<sequence length="352" mass="38061">MATQSKLVTVLLMLLAMALEVRPAFWPTLEVLQSVDSDVRTLGVFENGIYKTITTTVEKTHYAAPPETLLVVSPTTIGVYPIFLFVPSALVQNYDYSQLLEHIASHGYIVVAPQTWSIIIPSQTSEIEMVASVANWIPGFLQYVLPKNVQGSEGLFAVSGHGRGGKTAFALALGVSKTQLKVQISALIGVDPIEGSSKLLRTKPYILKYVPDSFDLSIPTMVTGTGLGNHSKILFGPSCAANDVNYAEYFNECKSGTLFVVADYGHLDLLNDKLSVAGSAASAACVSGKGEKDLMRRTIGGLIVAYLDSSFLDKHRDYINIITNPSLAPARVDPIKTKTRTLVDGMQHHSQV</sequence>
<keyword evidence="1" id="KW-0732">Signal</keyword>
<organism evidence="2">
    <name type="scientific">Opuntia streptacantha</name>
    <name type="common">Prickly pear cactus</name>
    <name type="synonym">Opuntia cardona</name>
    <dbReference type="NCBI Taxonomy" id="393608"/>
    <lineage>
        <taxon>Eukaryota</taxon>
        <taxon>Viridiplantae</taxon>
        <taxon>Streptophyta</taxon>
        <taxon>Embryophyta</taxon>
        <taxon>Tracheophyta</taxon>
        <taxon>Spermatophyta</taxon>
        <taxon>Magnoliopsida</taxon>
        <taxon>eudicotyledons</taxon>
        <taxon>Gunneridae</taxon>
        <taxon>Pentapetalae</taxon>
        <taxon>Caryophyllales</taxon>
        <taxon>Cactineae</taxon>
        <taxon>Cactaceae</taxon>
        <taxon>Opuntioideae</taxon>
        <taxon>Opuntia</taxon>
    </lineage>
</organism>
<keyword evidence="2" id="KW-0378">Hydrolase</keyword>
<evidence type="ECO:0000313" key="2">
    <source>
        <dbReference type="EMBL" id="MBA4629419.1"/>
    </source>
</evidence>
<dbReference type="AlphaFoldDB" id="A0A7C8YY09"/>
<dbReference type="Gene3D" id="3.40.50.1820">
    <property type="entry name" value="alpha/beta hydrolase"/>
    <property type="match status" value="2"/>
</dbReference>
<dbReference type="InterPro" id="IPR017395">
    <property type="entry name" value="Chlorophyllase-like"/>
</dbReference>
<feature type="chain" id="PRO_5028354680" evidence="1">
    <location>
        <begin position="24"/>
        <end position="352"/>
    </location>
</feature>
<protein>
    <submittedName>
        <fullName evidence="2">Chlorophyllase</fullName>
        <ecNumber evidence="2">3.1.1.14</ecNumber>
    </submittedName>
</protein>
<dbReference type="GO" id="GO:0015996">
    <property type="term" value="P:chlorophyll catabolic process"/>
    <property type="evidence" value="ECO:0007669"/>
    <property type="project" value="UniProtKB-UniPathway"/>
</dbReference>
<feature type="signal peptide" evidence="1">
    <location>
        <begin position="1"/>
        <end position="23"/>
    </location>
</feature>
<dbReference type="PANTHER" id="PTHR33428:SF10">
    <property type="entry name" value="CHLOROPHYLLASE-1"/>
    <property type="match status" value="1"/>
</dbReference>
<dbReference type="SUPFAM" id="SSF53474">
    <property type="entry name" value="alpha/beta-Hydrolases"/>
    <property type="match status" value="1"/>
</dbReference>
<dbReference type="EMBL" id="GISG01069559">
    <property type="protein sequence ID" value="MBA4629419.1"/>
    <property type="molecule type" value="Transcribed_RNA"/>
</dbReference>
<dbReference type="InterPro" id="IPR029058">
    <property type="entry name" value="AB_hydrolase_fold"/>
</dbReference>